<keyword evidence="3" id="KW-0804">Transcription</keyword>
<evidence type="ECO:0000259" key="4">
    <source>
        <dbReference type="PROSITE" id="PS50943"/>
    </source>
</evidence>
<keyword evidence="2" id="KW-0238">DNA-binding</keyword>
<dbReference type="EMBL" id="VAJI01000021">
    <property type="protein sequence ID" value="TRB36246.1"/>
    <property type="molecule type" value="Genomic_DNA"/>
</dbReference>
<dbReference type="SUPFAM" id="SSF47413">
    <property type="entry name" value="lambda repressor-like DNA-binding domains"/>
    <property type="match status" value="1"/>
</dbReference>
<evidence type="ECO:0000256" key="3">
    <source>
        <dbReference type="ARBA" id="ARBA00023163"/>
    </source>
</evidence>
<evidence type="ECO:0000313" key="7">
    <source>
        <dbReference type="Proteomes" id="UP000315164"/>
    </source>
</evidence>
<dbReference type="InterPro" id="IPR036286">
    <property type="entry name" value="LexA/Signal_pep-like_sf"/>
</dbReference>
<dbReference type="InterPro" id="IPR001387">
    <property type="entry name" value="Cro/C1-type_HTH"/>
</dbReference>
<dbReference type="InterPro" id="IPR039418">
    <property type="entry name" value="LexA-like"/>
</dbReference>
<feature type="domain" description="HTH cro/C1-type" evidence="4">
    <location>
        <begin position="28"/>
        <end position="70"/>
    </location>
</feature>
<sequence>MSKPNIYDESFSERMKWIAKNSFKDNYSEFARAVGVAQASLSRWVKGEADPSRSNLVKIAEVSNVSLEWLATGKESKPQSENTSIVAREFERLEKMADDIVSMINSFRTINVSAGFGSFNEGVTKPDGQEPYADSLLQSLGVKAHNCGVFWANGTSMHPTIADSDQMLVDFSKREPRGDDKIYLVQNGESVWVKRIRKEWDYIELISDNESYRPIQITAEEAQNLQIIGQVVHIGHSLV</sequence>
<dbReference type="CDD" id="cd00093">
    <property type="entry name" value="HTH_XRE"/>
    <property type="match status" value="1"/>
</dbReference>
<evidence type="ECO:0000313" key="8">
    <source>
        <dbReference type="Proteomes" id="UP000318394"/>
    </source>
</evidence>
<evidence type="ECO:0000313" key="6">
    <source>
        <dbReference type="EMBL" id="TRB73691.1"/>
    </source>
</evidence>
<organism evidence="6 7">
    <name type="scientific">Mannheimia haemolytica</name>
    <name type="common">Pasteurella haemolytica</name>
    <dbReference type="NCBI Taxonomy" id="75985"/>
    <lineage>
        <taxon>Bacteria</taxon>
        <taxon>Pseudomonadati</taxon>
        <taxon>Pseudomonadota</taxon>
        <taxon>Gammaproteobacteria</taxon>
        <taxon>Pasteurellales</taxon>
        <taxon>Pasteurellaceae</taxon>
        <taxon>Mannheimia</taxon>
    </lineage>
</organism>
<dbReference type="RefSeq" id="WP_006248970.1">
    <property type="nucleotide sequence ID" value="NZ_CP011098.1"/>
</dbReference>
<dbReference type="GO" id="GO:0003677">
    <property type="term" value="F:DNA binding"/>
    <property type="evidence" value="ECO:0007669"/>
    <property type="project" value="UniProtKB-KW"/>
</dbReference>
<dbReference type="InterPro" id="IPR015927">
    <property type="entry name" value="Peptidase_S24_S26A/B/C"/>
</dbReference>
<keyword evidence="1" id="KW-0805">Transcription regulation</keyword>
<dbReference type="SUPFAM" id="SSF51306">
    <property type="entry name" value="LexA/Signal peptidase"/>
    <property type="match status" value="1"/>
</dbReference>
<accession>A0A547EEB0</accession>
<dbReference type="GeneID" id="67367641"/>
<protein>
    <submittedName>
        <fullName evidence="6">Helix-turn-helix transcriptional regulator</fullName>
    </submittedName>
</protein>
<evidence type="ECO:0000256" key="1">
    <source>
        <dbReference type="ARBA" id="ARBA00023015"/>
    </source>
</evidence>
<dbReference type="PROSITE" id="PS50943">
    <property type="entry name" value="HTH_CROC1"/>
    <property type="match status" value="1"/>
</dbReference>
<dbReference type="Pfam" id="PF00717">
    <property type="entry name" value="Peptidase_S24"/>
    <property type="match status" value="1"/>
</dbReference>
<dbReference type="KEGG" id="mhaq:WC39_00045"/>
<dbReference type="KEGG" id="mhay:VK67_00045"/>
<dbReference type="AlphaFoldDB" id="A0A547EEB0"/>
<proteinExistence type="predicted"/>
<dbReference type="EMBL" id="VAJB01000020">
    <property type="protein sequence ID" value="TRB73691.1"/>
    <property type="molecule type" value="Genomic_DNA"/>
</dbReference>
<name>A0A547EEB0_MANHA</name>
<dbReference type="InterPro" id="IPR010982">
    <property type="entry name" value="Lambda_DNA-bd_dom_sf"/>
</dbReference>
<dbReference type="Gene3D" id="1.10.260.40">
    <property type="entry name" value="lambda repressor-like DNA-binding domains"/>
    <property type="match status" value="1"/>
</dbReference>
<dbReference type="PANTHER" id="PTHR40661">
    <property type="match status" value="1"/>
</dbReference>
<dbReference type="Proteomes" id="UP000318394">
    <property type="component" value="Unassembled WGS sequence"/>
</dbReference>
<evidence type="ECO:0000256" key="2">
    <source>
        <dbReference type="ARBA" id="ARBA00023125"/>
    </source>
</evidence>
<evidence type="ECO:0000313" key="5">
    <source>
        <dbReference type="EMBL" id="TRB36246.1"/>
    </source>
</evidence>
<dbReference type="CDD" id="cd06529">
    <property type="entry name" value="S24_LexA-like"/>
    <property type="match status" value="1"/>
</dbReference>
<reference evidence="7 8" key="1">
    <citation type="journal article" date="2019" name="Vet. Microbiol.">
        <title>Genetic characterization of susceptible and multi-drug resistant Mannheimia haemolytica isolated from high-risk stocker calves prior to and after antimicrobial metaphylaxis.</title>
        <authorList>
            <person name="Snyder E.R."/>
            <person name="Alvarez-Narvaez S."/>
            <person name="Credille B.C."/>
        </authorList>
    </citation>
    <scope>NUCLEOTIDE SEQUENCE [LARGE SCALE GENOMIC DNA]</scope>
    <source>
        <strain evidence="6 7">UGA-R5-128-1</strain>
        <strain evidence="5 8">UGA-R7-163-1</strain>
    </source>
</reference>
<dbReference type="Gene3D" id="2.10.109.10">
    <property type="entry name" value="Umud Fragment, subunit A"/>
    <property type="match status" value="1"/>
</dbReference>
<dbReference type="PANTHER" id="PTHR40661:SF3">
    <property type="entry name" value="FELS-1 PROPHAGE TRANSCRIPTIONAL REGULATOR"/>
    <property type="match status" value="1"/>
</dbReference>
<gene>
    <name evidence="6" type="ORF">FEA53_09590</name>
    <name evidence="5" type="ORF">FEB89_09640</name>
</gene>
<comment type="caution">
    <text evidence="6">The sequence shown here is derived from an EMBL/GenBank/DDBJ whole genome shotgun (WGS) entry which is preliminary data.</text>
</comment>
<dbReference type="SMART" id="SM00530">
    <property type="entry name" value="HTH_XRE"/>
    <property type="match status" value="1"/>
</dbReference>
<dbReference type="Proteomes" id="UP000315164">
    <property type="component" value="Unassembled WGS sequence"/>
</dbReference>
<dbReference type="OrthoDB" id="5959816at2"/>
<keyword evidence="8" id="KW-1185">Reference proteome</keyword>
<dbReference type="Pfam" id="PF01381">
    <property type="entry name" value="HTH_3"/>
    <property type="match status" value="1"/>
</dbReference>